<evidence type="ECO:0000313" key="8">
    <source>
        <dbReference type="Proteomes" id="UP000660262"/>
    </source>
</evidence>
<feature type="compositionally biased region" description="Low complexity" evidence="5">
    <location>
        <begin position="98"/>
        <end position="113"/>
    </location>
</feature>
<organism evidence="7 8">
    <name type="scientific">Pycnococcus provasolii</name>
    <dbReference type="NCBI Taxonomy" id="41880"/>
    <lineage>
        <taxon>Eukaryota</taxon>
        <taxon>Viridiplantae</taxon>
        <taxon>Chlorophyta</taxon>
        <taxon>Pseudoscourfieldiophyceae</taxon>
        <taxon>Pseudoscourfieldiales</taxon>
        <taxon>Pycnococcaceae</taxon>
        <taxon>Pycnococcus</taxon>
    </lineage>
</organism>
<feature type="region of interest" description="Disordered" evidence="5">
    <location>
        <begin position="96"/>
        <end position="236"/>
    </location>
</feature>
<evidence type="ECO:0000256" key="3">
    <source>
        <dbReference type="ARBA" id="ARBA00023242"/>
    </source>
</evidence>
<comment type="caution">
    <text evidence="7">The sequence shown here is derived from an EMBL/GenBank/DDBJ whole genome shotgun (WGS) entry which is preliminary data.</text>
</comment>
<proteinExistence type="predicted"/>
<gene>
    <name evidence="7" type="ORF">PPROV_000259600</name>
</gene>
<dbReference type="InterPro" id="IPR033316">
    <property type="entry name" value="RBBP8-like"/>
</dbReference>
<feature type="domain" description="DNA endonuclease activator Ctp1 C-terminal" evidence="6">
    <location>
        <begin position="288"/>
        <end position="312"/>
    </location>
</feature>
<dbReference type="Proteomes" id="UP000660262">
    <property type="component" value="Unassembled WGS sequence"/>
</dbReference>
<dbReference type="GO" id="GO:0005634">
    <property type="term" value="C:nucleus"/>
    <property type="evidence" value="ECO:0007669"/>
    <property type="project" value="UniProtKB-SubCell"/>
</dbReference>
<dbReference type="GO" id="GO:0010792">
    <property type="term" value="P:DNA double-strand break processing involved in repair via single-strand annealing"/>
    <property type="evidence" value="ECO:0007669"/>
    <property type="project" value="TreeGrafter"/>
</dbReference>
<accession>A0A830HB18</accession>
<evidence type="ECO:0000256" key="5">
    <source>
        <dbReference type="SAM" id="MobiDB-lite"/>
    </source>
</evidence>
<feature type="compositionally biased region" description="Basic and acidic residues" evidence="5">
    <location>
        <begin position="291"/>
        <end position="301"/>
    </location>
</feature>
<dbReference type="GO" id="GO:0003684">
    <property type="term" value="F:damaged DNA binding"/>
    <property type="evidence" value="ECO:0007669"/>
    <property type="project" value="TreeGrafter"/>
</dbReference>
<feature type="coiled-coil region" evidence="4">
    <location>
        <begin position="33"/>
        <end position="81"/>
    </location>
</feature>
<evidence type="ECO:0000256" key="2">
    <source>
        <dbReference type="ARBA" id="ARBA00022763"/>
    </source>
</evidence>
<keyword evidence="2" id="KW-0227">DNA damage</keyword>
<name>A0A830HB18_9CHLO</name>
<keyword evidence="3" id="KW-0539">Nucleus</keyword>
<dbReference type="PANTHER" id="PTHR15107:SF0">
    <property type="entry name" value="DNA ENDONUCLEASE ACTIVATOR CTP1 C-TERMINAL DOMAIN-CONTAINING PROTEIN"/>
    <property type="match status" value="1"/>
</dbReference>
<comment type="subcellular location">
    <subcellularLocation>
        <location evidence="1">Nucleus</location>
    </subcellularLocation>
</comment>
<feature type="compositionally biased region" description="Basic and acidic residues" evidence="5">
    <location>
        <begin position="118"/>
        <end position="137"/>
    </location>
</feature>
<sequence length="322" mass="35100">MASSSGLRSGSASLFSEHISSLVALHTQLRESVVALETRVATLEHDLQEKEKENEQHILDARKWKEVARQNRKELAEARKACSGLMRQMYKAACAKLPSQSTPQPSESPKTTPVAATNEREEAKMKTTQRTKPDSPQRARPRSISPPEMTAVADEKKQPEADVVLATQTPAPAENKRSPPRTAEQVSGLSLWPKRRRTSPPQWPPKAAGGGSSPPRAARPALAGGGSSPPRAARPALAPTKFNTVVRGKARAALPAFECAACSKFYAVVGLDMTTYCKCDVSQKKMPRLQDTSRHRARYEAPADPPGFWDLDPKGIELLPDD</sequence>
<dbReference type="AlphaFoldDB" id="A0A830HB18"/>
<keyword evidence="8" id="KW-1185">Reference proteome</keyword>
<evidence type="ECO:0000313" key="7">
    <source>
        <dbReference type="EMBL" id="GHP03842.1"/>
    </source>
</evidence>
<evidence type="ECO:0000256" key="1">
    <source>
        <dbReference type="ARBA" id="ARBA00004123"/>
    </source>
</evidence>
<reference evidence="7" key="1">
    <citation type="submission" date="2020-10" db="EMBL/GenBank/DDBJ databases">
        <title>Unveiling of a novel bifunctional photoreceptor, Dualchrome1, isolated from a cosmopolitan green alga.</title>
        <authorList>
            <person name="Suzuki S."/>
            <person name="Kawachi M."/>
        </authorList>
    </citation>
    <scope>NUCLEOTIDE SEQUENCE</scope>
    <source>
        <strain evidence="7">NIES 2893</strain>
    </source>
</reference>
<feature type="compositionally biased region" description="Low complexity" evidence="5">
    <location>
        <begin position="213"/>
        <end position="236"/>
    </location>
</feature>
<dbReference type="EMBL" id="BNJQ01000006">
    <property type="protein sequence ID" value="GHP03842.1"/>
    <property type="molecule type" value="Genomic_DNA"/>
</dbReference>
<dbReference type="PANTHER" id="PTHR15107">
    <property type="entry name" value="RETINOBLASTOMA BINDING PROTEIN 8"/>
    <property type="match status" value="1"/>
</dbReference>
<evidence type="ECO:0000256" key="4">
    <source>
        <dbReference type="SAM" id="Coils"/>
    </source>
</evidence>
<dbReference type="InterPro" id="IPR013882">
    <property type="entry name" value="Ctp1_C"/>
</dbReference>
<dbReference type="Pfam" id="PF08573">
    <property type="entry name" value="SAE2"/>
    <property type="match status" value="1"/>
</dbReference>
<feature type="region of interest" description="Disordered" evidence="5">
    <location>
        <begin position="287"/>
        <end position="322"/>
    </location>
</feature>
<evidence type="ECO:0000259" key="6">
    <source>
        <dbReference type="Pfam" id="PF08573"/>
    </source>
</evidence>
<protein>
    <recommendedName>
        <fullName evidence="6">DNA endonuclease activator Ctp1 C-terminal domain-containing protein</fullName>
    </recommendedName>
</protein>
<dbReference type="OrthoDB" id="5801062at2759"/>
<keyword evidence="4" id="KW-0175">Coiled coil</keyword>